<dbReference type="PANTHER" id="PTHR43785:SF12">
    <property type="entry name" value="TYPE-1 GLUTAMINE SYNTHETASE 2"/>
    <property type="match status" value="1"/>
</dbReference>
<comment type="similarity">
    <text evidence="4 5">Belongs to the glutamine synthetase family.</text>
</comment>
<name>A0A3S4YA61_SERFO</name>
<evidence type="ECO:0000256" key="3">
    <source>
        <dbReference type="ARBA" id="ARBA00022842"/>
    </source>
</evidence>
<dbReference type="PANTHER" id="PTHR43785">
    <property type="entry name" value="GAMMA-GLUTAMYLPUTRESCINE SYNTHETASE"/>
    <property type="match status" value="1"/>
</dbReference>
<dbReference type="PROSITE" id="PS00181">
    <property type="entry name" value="GLNA_ATP"/>
    <property type="match status" value="1"/>
</dbReference>
<gene>
    <name evidence="7" type="primary">puuA_3</name>
    <name evidence="7" type="ORF">NCTC13193_03831</name>
</gene>
<dbReference type="GO" id="GO:0004356">
    <property type="term" value="F:glutamine synthetase activity"/>
    <property type="evidence" value="ECO:0007669"/>
    <property type="project" value="InterPro"/>
</dbReference>
<evidence type="ECO:0000313" key="8">
    <source>
        <dbReference type="Proteomes" id="UP000270487"/>
    </source>
</evidence>
<comment type="cofactor">
    <cofactor evidence="1">
        <name>Mg(2+)</name>
        <dbReference type="ChEBI" id="CHEBI:18420"/>
    </cofactor>
</comment>
<dbReference type="EC" id="6.3.1.11" evidence="7"/>
<dbReference type="GO" id="GO:0034024">
    <property type="term" value="F:glutamate-putrescine ligase activity"/>
    <property type="evidence" value="ECO:0007669"/>
    <property type="project" value="UniProtKB-EC"/>
</dbReference>
<evidence type="ECO:0000256" key="5">
    <source>
        <dbReference type="RuleBase" id="RU000384"/>
    </source>
</evidence>
<dbReference type="SUPFAM" id="SSF55931">
    <property type="entry name" value="Glutamine synthetase/guanido kinase"/>
    <property type="match status" value="1"/>
</dbReference>
<protein>
    <submittedName>
        <fullName evidence="7">Gamma-glutamylputrescine synthetase PuuA</fullName>
        <ecNumber evidence="7">6.3.1.11</ecNumber>
    </submittedName>
</protein>
<dbReference type="Proteomes" id="UP000270487">
    <property type="component" value="Chromosome"/>
</dbReference>
<keyword evidence="2 7" id="KW-0436">Ligase</keyword>
<accession>A0A3S4YA61</accession>
<dbReference type="Pfam" id="PF00120">
    <property type="entry name" value="Gln-synt_C"/>
    <property type="match status" value="1"/>
</dbReference>
<keyword evidence="3" id="KW-0460">Magnesium</keyword>
<evidence type="ECO:0000256" key="4">
    <source>
        <dbReference type="PROSITE-ProRule" id="PRU01331"/>
    </source>
</evidence>
<evidence type="ECO:0000256" key="2">
    <source>
        <dbReference type="ARBA" id="ARBA00022598"/>
    </source>
</evidence>
<proteinExistence type="inferred from homology"/>
<dbReference type="InterPro" id="IPR027303">
    <property type="entry name" value="Gln_synth_gly_rich_site"/>
</dbReference>
<evidence type="ECO:0000256" key="1">
    <source>
        <dbReference type="ARBA" id="ARBA00001946"/>
    </source>
</evidence>
<dbReference type="AlphaFoldDB" id="A0A3S4YA61"/>
<evidence type="ECO:0000259" key="6">
    <source>
        <dbReference type="PROSITE" id="PS51987"/>
    </source>
</evidence>
<dbReference type="Gene3D" id="3.30.590.10">
    <property type="entry name" value="Glutamine synthetase/guanido kinase, catalytic domain"/>
    <property type="match status" value="1"/>
</dbReference>
<dbReference type="GO" id="GO:0006598">
    <property type="term" value="P:polyamine catabolic process"/>
    <property type="evidence" value="ECO:0007669"/>
    <property type="project" value="TreeGrafter"/>
</dbReference>
<dbReference type="PROSITE" id="PS51987">
    <property type="entry name" value="GS_CATALYTIC"/>
    <property type="match status" value="1"/>
</dbReference>
<reference evidence="7 8" key="1">
    <citation type="submission" date="2018-12" db="EMBL/GenBank/DDBJ databases">
        <authorList>
            <consortium name="Pathogen Informatics"/>
        </authorList>
    </citation>
    <scope>NUCLEOTIDE SEQUENCE [LARGE SCALE GENOMIC DNA]</scope>
    <source>
        <strain evidence="7 8">NCTC13193</strain>
    </source>
</reference>
<dbReference type="InterPro" id="IPR014746">
    <property type="entry name" value="Gln_synth/guanido_kin_cat_dom"/>
</dbReference>
<feature type="domain" description="GS catalytic" evidence="6">
    <location>
        <begin position="1"/>
        <end position="161"/>
    </location>
</feature>
<dbReference type="SMART" id="SM01230">
    <property type="entry name" value="Gln-synt_C"/>
    <property type="match status" value="1"/>
</dbReference>
<dbReference type="InterPro" id="IPR008146">
    <property type="entry name" value="Gln_synth_cat_dom"/>
</dbReference>
<sequence length="161" mass="17972">MNLNHTDNVLQACDHALALKRLVRQVAEHHHMHATFMAKPYEDYAGSGMHVHLSVVDSAGKNLFAEADGEDSALLKRTLAGMIALMPASMAVLAPNVNAFRRFQPGMYVPVQASWGITTVPWRCAFPVAMRRTTAWSTALPVPMPTLIWWWRRSWRGCCTG</sequence>
<dbReference type="EMBL" id="LR134492">
    <property type="protein sequence ID" value="VEI72809.1"/>
    <property type="molecule type" value="Genomic_DNA"/>
</dbReference>
<dbReference type="GO" id="GO:0006542">
    <property type="term" value="P:glutamine biosynthetic process"/>
    <property type="evidence" value="ECO:0007669"/>
    <property type="project" value="TreeGrafter"/>
</dbReference>
<organism evidence="7 8">
    <name type="scientific">Serratia fonticola</name>
    <dbReference type="NCBI Taxonomy" id="47917"/>
    <lineage>
        <taxon>Bacteria</taxon>
        <taxon>Pseudomonadati</taxon>
        <taxon>Pseudomonadota</taxon>
        <taxon>Gammaproteobacteria</taxon>
        <taxon>Enterobacterales</taxon>
        <taxon>Yersiniaceae</taxon>
        <taxon>Serratia</taxon>
    </lineage>
</organism>
<evidence type="ECO:0000313" key="7">
    <source>
        <dbReference type="EMBL" id="VEI72809.1"/>
    </source>
</evidence>